<sequence length="57" mass="6496">MTRIFPHIFGSINEKGVVFLVEEAFTLHLLYGVDVLPPIYFEEDPSQMVFIQIIAGL</sequence>
<organism evidence="1 2">
    <name type="scientific">Candidatus Lokiarchaeum ossiferum</name>
    <dbReference type="NCBI Taxonomy" id="2951803"/>
    <lineage>
        <taxon>Archaea</taxon>
        <taxon>Promethearchaeati</taxon>
        <taxon>Promethearchaeota</taxon>
        <taxon>Promethearchaeia</taxon>
        <taxon>Promethearchaeales</taxon>
        <taxon>Promethearchaeaceae</taxon>
        <taxon>Candidatus Lokiarchaeum</taxon>
    </lineage>
</organism>
<accession>A0ABY6HMU1</accession>
<gene>
    <name evidence="1" type="ORF">NEF87_000487</name>
</gene>
<proteinExistence type="predicted"/>
<keyword evidence="2" id="KW-1185">Reference proteome</keyword>
<evidence type="ECO:0000313" key="1">
    <source>
        <dbReference type="EMBL" id="UYP44202.1"/>
    </source>
</evidence>
<dbReference type="Proteomes" id="UP001208689">
    <property type="component" value="Chromosome"/>
</dbReference>
<evidence type="ECO:0000313" key="2">
    <source>
        <dbReference type="Proteomes" id="UP001208689"/>
    </source>
</evidence>
<name>A0ABY6HMU1_9ARCH</name>
<dbReference type="EMBL" id="CP104013">
    <property type="protein sequence ID" value="UYP44202.1"/>
    <property type="molecule type" value="Genomic_DNA"/>
</dbReference>
<reference evidence="1" key="1">
    <citation type="submission" date="2022-09" db="EMBL/GenBank/DDBJ databases">
        <title>Actin cytoskeleton and complex cell architecture in an #Asgard archaeon.</title>
        <authorList>
            <person name="Ponce Toledo R.I."/>
            <person name="Schleper C."/>
            <person name="Rodrigues Oliveira T."/>
            <person name="Wollweber F."/>
            <person name="Xu J."/>
            <person name="Rittmann S."/>
            <person name="Klingl A."/>
            <person name="Pilhofer M."/>
        </authorList>
    </citation>
    <scope>NUCLEOTIDE SEQUENCE</scope>
    <source>
        <strain evidence="1">B-35</strain>
    </source>
</reference>
<protein>
    <submittedName>
        <fullName evidence="1">Uncharacterized protein</fullName>
    </submittedName>
</protein>